<dbReference type="WormBase" id="CBG05435">
    <property type="protein sequence ID" value="CBP37695"/>
    <property type="gene ID" value="WBGene00027886"/>
</dbReference>
<proteinExistence type="predicted"/>
<evidence type="ECO:0000313" key="3">
    <source>
        <dbReference type="WormBase" id="CBG05435"/>
    </source>
</evidence>
<reference evidence="1 2" key="1">
    <citation type="journal article" date="2003" name="PLoS Biol.">
        <title>The genome sequence of Caenorhabditis briggsae: a platform for comparative genomics.</title>
        <authorList>
            <person name="Stein L.D."/>
            <person name="Bao Z."/>
            <person name="Blasiar D."/>
            <person name="Blumenthal T."/>
            <person name="Brent M.R."/>
            <person name="Chen N."/>
            <person name="Chinwalla A."/>
            <person name="Clarke L."/>
            <person name="Clee C."/>
            <person name="Coghlan A."/>
            <person name="Coulson A."/>
            <person name="D'Eustachio P."/>
            <person name="Fitch D.H."/>
            <person name="Fulton L.A."/>
            <person name="Fulton R.E."/>
            <person name="Griffiths-Jones S."/>
            <person name="Harris T.W."/>
            <person name="Hillier L.W."/>
            <person name="Kamath R."/>
            <person name="Kuwabara P.E."/>
            <person name="Mardis E.R."/>
            <person name="Marra M.A."/>
            <person name="Miner T.L."/>
            <person name="Minx P."/>
            <person name="Mullikin J.C."/>
            <person name="Plumb R.W."/>
            <person name="Rogers J."/>
            <person name="Schein J.E."/>
            <person name="Sohrmann M."/>
            <person name="Spieth J."/>
            <person name="Stajich J.E."/>
            <person name="Wei C."/>
            <person name="Willey D."/>
            <person name="Wilson R.K."/>
            <person name="Durbin R."/>
            <person name="Waterston R.H."/>
        </authorList>
    </citation>
    <scope>NUCLEOTIDE SEQUENCE [LARGE SCALE GENOMIC DNA]</scope>
    <source>
        <strain evidence="1 2">AF16</strain>
    </source>
</reference>
<dbReference type="AlphaFoldDB" id="E3CTY0"/>
<protein>
    <submittedName>
        <fullName evidence="1">Protein CBG05435</fullName>
    </submittedName>
</protein>
<organism evidence="1 2">
    <name type="scientific">Caenorhabditis briggsae</name>
    <dbReference type="NCBI Taxonomy" id="6238"/>
    <lineage>
        <taxon>Eukaryota</taxon>
        <taxon>Metazoa</taxon>
        <taxon>Ecdysozoa</taxon>
        <taxon>Nematoda</taxon>
        <taxon>Chromadorea</taxon>
        <taxon>Rhabditida</taxon>
        <taxon>Rhabditina</taxon>
        <taxon>Rhabditomorpha</taxon>
        <taxon>Rhabditoidea</taxon>
        <taxon>Rhabditidae</taxon>
        <taxon>Peloderinae</taxon>
        <taxon>Caenorhabditis</taxon>
    </lineage>
</organism>
<dbReference type="RefSeq" id="XP_002633564.2">
    <property type="nucleotide sequence ID" value="XM_002633518.2"/>
</dbReference>
<dbReference type="InParanoid" id="E3CTY0"/>
<dbReference type="HOGENOM" id="CLU_2429034_0_0_1"/>
<name>E3CTY0_CAEBR</name>
<keyword evidence="2" id="KW-1185">Reference proteome</keyword>
<accession>E3CTY0</accession>
<evidence type="ECO:0000313" key="2">
    <source>
        <dbReference type="Proteomes" id="UP000008549"/>
    </source>
</evidence>
<dbReference type="GeneID" id="8575561"/>
<dbReference type="Proteomes" id="UP000008549">
    <property type="component" value="Unassembled WGS sequence"/>
</dbReference>
<dbReference type="EMBL" id="HE601369">
    <property type="protein sequence ID" value="CBX33023.1"/>
    <property type="molecule type" value="Genomic_DNA"/>
</dbReference>
<sequence>MIGFWPEFEGAACYAAHKYFGDNNRRWSRKKEYETYQINKIQVNIFNVKCLGDIATGRIKKKLDARKFEERQESKASSLIFVTIHSDIFKI</sequence>
<reference evidence="1 2" key="2">
    <citation type="journal article" date="2011" name="PLoS Genet.">
        <title>Caenorhabditis briggsae recombinant inbred line genotypes reveal inter-strain incompatibility and the evolution of recombination.</title>
        <authorList>
            <person name="Ross J.A."/>
            <person name="Koboldt D.C."/>
            <person name="Staisch J.E."/>
            <person name="Chamberlin H.M."/>
            <person name="Gupta B.P."/>
            <person name="Miller R.D."/>
            <person name="Baird S.E."/>
            <person name="Haag E.S."/>
        </authorList>
    </citation>
    <scope>NUCLEOTIDE SEQUENCE [LARGE SCALE GENOMIC DNA]</scope>
    <source>
        <strain evidence="1 2">AF16</strain>
    </source>
</reference>
<gene>
    <name evidence="1 3" type="ORF">CBG05435</name>
    <name evidence="1" type="ORF">CBG_05435</name>
</gene>
<dbReference type="KEGG" id="cbr:CBG_05435"/>
<dbReference type="CTD" id="8575561"/>
<evidence type="ECO:0000313" key="1">
    <source>
        <dbReference type="EMBL" id="CBX33023.1"/>
    </source>
</evidence>